<feature type="compositionally biased region" description="Low complexity" evidence="1">
    <location>
        <begin position="372"/>
        <end position="386"/>
    </location>
</feature>
<dbReference type="Gene3D" id="1.20.80.10">
    <property type="match status" value="1"/>
</dbReference>
<dbReference type="InterPro" id="IPR019748">
    <property type="entry name" value="FERM_central"/>
</dbReference>
<dbReference type="Gene3D" id="3.80.10.10">
    <property type="entry name" value="Ribonuclease Inhibitor"/>
    <property type="match status" value="2"/>
</dbReference>
<dbReference type="Gene3D" id="3.30.450.200">
    <property type="match status" value="1"/>
</dbReference>
<evidence type="ECO:0000256" key="1">
    <source>
        <dbReference type="SAM" id="MobiDB-lite"/>
    </source>
</evidence>
<dbReference type="SUPFAM" id="SSF50729">
    <property type="entry name" value="PH domain-like"/>
    <property type="match status" value="1"/>
</dbReference>
<feature type="domain" description="FERM" evidence="3">
    <location>
        <begin position="1135"/>
        <end position="1502"/>
    </location>
</feature>
<dbReference type="Pfam" id="PF00169">
    <property type="entry name" value="PH"/>
    <property type="match status" value="1"/>
</dbReference>
<dbReference type="InterPro" id="IPR000299">
    <property type="entry name" value="FERM_domain"/>
</dbReference>
<dbReference type="EMBL" id="JAPMOS010000004">
    <property type="protein sequence ID" value="KAJ4462183.1"/>
    <property type="molecule type" value="Genomic_DNA"/>
</dbReference>
<feature type="region of interest" description="Disordered" evidence="1">
    <location>
        <begin position="1648"/>
        <end position="1668"/>
    </location>
</feature>
<dbReference type="InterPro" id="IPR019749">
    <property type="entry name" value="Band_41_domain"/>
</dbReference>
<evidence type="ECO:0000259" key="3">
    <source>
        <dbReference type="PROSITE" id="PS50057"/>
    </source>
</evidence>
<dbReference type="InterPro" id="IPR005112">
    <property type="entry name" value="dDENN_dom"/>
</dbReference>
<dbReference type="InterPro" id="IPR001194">
    <property type="entry name" value="cDENN_dom"/>
</dbReference>
<dbReference type="InterPro" id="IPR001849">
    <property type="entry name" value="PH_domain"/>
</dbReference>
<evidence type="ECO:0000313" key="5">
    <source>
        <dbReference type="EMBL" id="KAJ4462183.1"/>
    </source>
</evidence>
<name>A0ABQ8UUY3_9EUKA</name>
<dbReference type="SUPFAM" id="SSF52047">
    <property type="entry name" value="RNI-like"/>
    <property type="match status" value="2"/>
</dbReference>
<feature type="domain" description="PH" evidence="2">
    <location>
        <begin position="940"/>
        <end position="1064"/>
    </location>
</feature>
<dbReference type="Pfam" id="PF13516">
    <property type="entry name" value="LRR_6"/>
    <property type="match status" value="2"/>
</dbReference>
<dbReference type="SMART" id="SM00801">
    <property type="entry name" value="dDENN"/>
    <property type="match status" value="1"/>
</dbReference>
<dbReference type="PANTHER" id="PTHR12296:SF21">
    <property type="entry name" value="DENN DOMAIN-CONTAINING PROTEIN 3"/>
    <property type="match status" value="1"/>
</dbReference>
<dbReference type="Proteomes" id="UP001141327">
    <property type="component" value="Unassembled WGS sequence"/>
</dbReference>
<dbReference type="Pfam" id="PF02141">
    <property type="entry name" value="DENN"/>
    <property type="match status" value="1"/>
</dbReference>
<dbReference type="Pfam" id="PF03455">
    <property type="entry name" value="dDENN"/>
    <property type="match status" value="1"/>
</dbReference>
<evidence type="ECO:0000313" key="6">
    <source>
        <dbReference type="Proteomes" id="UP001141327"/>
    </source>
</evidence>
<feature type="domain" description="UDENN" evidence="4">
    <location>
        <begin position="147"/>
        <end position="918"/>
    </location>
</feature>
<feature type="region of interest" description="Disordered" evidence="1">
    <location>
        <begin position="700"/>
        <end position="809"/>
    </location>
</feature>
<dbReference type="PROSITE" id="PS50003">
    <property type="entry name" value="PH_DOMAIN"/>
    <property type="match status" value="1"/>
</dbReference>
<dbReference type="PROSITE" id="PS50057">
    <property type="entry name" value="FERM_3"/>
    <property type="match status" value="1"/>
</dbReference>
<dbReference type="SMART" id="SM00368">
    <property type="entry name" value="LRR_RI"/>
    <property type="match status" value="9"/>
</dbReference>
<dbReference type="InterPro" id="IPR005113">
    <property type="entry name" value="uDENN_dom"/>
</dbReference>
<dbReference type="Pfam" id="PF03456">
    <property type="entry name" value="uDENN"/>
    <property type="match status" value="1"/>
</dbReference>
<dbReference type="PROSITE" id="PS50211">
    <property type="entry name" value="DENN"/>
    <property type="match status" value="1"/>
</dbReference>
<evidence type="ECO:0000259" key="2">
    <source>
        <dbReference type="PROSITE" id="PS50003"/>
    </source>
</evidence>
<comment type="caution">
    <text evidence="5">The sequence shown here is derived from an EMBL/GenBank/DDBJ whole genome shotgun (WGS) entry which is preliminary data.</text>
</comment>
<feature type="region of interest" description="Disordered" evidence="1">
    <location>
        <begin position="661"/>
        <end position="680"/>
    </location>
</feature>
<dbReference type="SMART" id="SM00233">
    <property type="entry name" value="PH"/>
    <property type="match status" value="1"/>
</dbReference>
<dbReference type="SUPFAM" id="SSF47031">
    <property type="entry name" value="Second domain of FERM"/>
    <property type="match status" value="1"/>
</dbReference>
<dbReference type="InterPro" id="IPR001611">
    <property type="entry name" value="Leu-rich_rpt"/>
</dbReference>
<dbReference type="InterPro" id="IPR032675">
    <property type="entry name" value="LRR_dom_sf"/>
</dbReference>
<dbReference type="Pfam" id="PF00373">
    <property type="entry name" value="FERM_M"/>
    <property type="match status" value="1"/>
</dbReference>
<dbReference type="PANTHER" id="PTHR12296">
    <property type="entry name" value="DENN DOMAIN-CONTAINING PROTEIN 4"/>
    <property type="match status" value="1"/>
</dbReference>
<feature type="compositionally biased region" description="Low complexity" evidence="1">
    <location>
        <begin position="1651"/>
        <end position="1662"/>
    </location>
</feature>
<feature type="region of interest" description="Disordered" evidence="1">
    <location>
        <begin position="1385"/>
        <end position="1437"/>
    </location>
</feature>
<keyword evidence="6" id="KW-1185">Reference proteome</keyword>
<organism evidence="5 6">
    <name type="scientific">Paratrimastix pyriformis</name>
    <dbReference type="NCBI Taxonomy" id="342808"/>
    <lineage>
        <taxon>Eukaryota</taxon>
        <taxon>Metamonada</taxon>
        <taxon>Preaxostyla</taxon>
        <taxon>Paratrimastigidae</taxon>
        <taxon>Paratrimastix</taxon>
    </lineage>
</organism>
<dbReference type="InterPro" id="IPR014352">
    <property type="entry name" value="FERM/acyl-CoA-bd_prot_sf"/>
</dbReference>
<feature type="compositionally biased region" description="Pro residues" evidence="1">
    <location>
        <begin position="1396"/>
        <end position="1406"/>
    </location>
</feature>
<dbReference type="SMART" id="SM00799">
    <property type="entry name" value="DENN"/>
    <property type="match status" value="1"/>
</dbReference>
<feature type="compositionally biased region" description="Pro residues" evidence="1">
    <location>
        <begin position="785"/>
        <end position="798"/>
    </location>
</feature>
<feature type="compositionally biased region" description="Acidic residues" evidence="1">
    <location>
        <begin position="1414"/>
        <end position="1428"/>
    </location>
</feature>
<dbReference type="InterPro" id="IPR011993">
    <property type="entry name" value="PH-like_dom_sf"/>
</dbReference>
<dbReference type="SMART" id="SM00800">
    <property type="entry name" value="uDENN"/>
    <property type="match status" value="1"/>
</dbReference>
<dbReference type="Gene3D" id="2.30.29.30">
    <property type="entry name" value="Pleckstrin-homology domain (PH domain)/Phosphotyrosine-binding domain (PTB)"/>
    <property type="match status" value="1"/>
</dbReference>
<sequence length="2133" mass="229930">MSLQRLFSSFLATEDGSFNDWQEFNLVTTGMLSSITRNFNTREFTSIASVPSYPSDFICERIGGQKKLRFRAQSESDCHKWTELMKQFLNTASQTTEAPPASSAATSATTTTTLTKMTLADDTPRRRLVEYVLLVGLRAEEPKLTARLPKVKPFAELPLGGTILSRMPAVDHRDIALPPSFEPFVFPFGFKPSPTPQPSSNHSFVMTQVNGTRLHAHVHQSWEAVPRESLVAIWERARRQIEKDNYPWPRRPTASPSSPPTPTHLHLWFSTHGLDAASTPATLYLPRAVVFITQVPCHRTFRAIIDLLFGPPKAPIPATEARPAVPFNEPYIDGGIMSAPDPSLPASFPARICSSSSHGPRGRHLTGHLHLPSGSSPRGGSPSRGSDLAVAAVCPMPHAERLLEEVWVQLGRLTIPAEGQLTIPINDSVVKCHFPPASFQGAAGDRADAQAEAEHSLPFVDVDYDVLFSRLSPVNVARCFECLLMEQHLLVLSDHIELLAPACESLLSLLCPLQWIHVYINLLPNSMADFLMAPMPYLIGAHRSITKMIPIGDDVVLIDLDNNQVRMPNTREFQDLPDRYKLRLYKAVREHANMYYQRHPEIADDTPQQARGAGGAHATLATLELLYSSGDDAGVSPQGYHRRGITAGVSPQGYHRRGITAGVSPQGYHRRGITAGVSPQGYHRKDITRMYGRYHCDADSTSGVLSHEPSGLCGVQPRQQERAPRRKASREKQTAATADGWTSWDKATAQDEDDDEDDDEEEEEDDEEEDEEDEEEGGGGRDAPAPAPSPVRSPPPFRSPRFGALSPRGPASAAAAAAEPISPEAHVLAFRRAFFGVLVSLLQNYARFLNLPPEALGRGSNSPSPAAHPEPGEAPQLFKASEFLAEVRADSVNFLKAFVETQMFSCFIQARLTRLSDDLTDVVIHKKLAQADAKQSALRIQEYRGVLQKEGRNFHTWKTRYFELKGNQLTYSTCTPNQVAQERALIDGTTYREDPTASKITKVKGQVTFREGSAFVELPPTISKHSYPTKFPFQLRTHDRTLVMCAADSKRRREWIKLLKAHTRASTGGVMDRLDPTTTTFQHLKSALDMAQVDAARKLQDMMRKHSDNGSPRPTVSAWPVSGEMSTLTLRDGKMAAPVYLMDDARRTCALNPTSVCKNISADLSTKFALPHPELFAVSLRRGQNEIWADPDHTVEQEGLLTVGPDDRISLKMRYFKFPQPMDPVLMHLMYHQIQQAILSEYWPCPEKVAVELSALQVHATFGDYNPTKHKTGFLNSIPLEKLVPRSLATLIPDSNYWQQRIFSLHARHARMSPDEAKQAYVAKARTLPACCTGLYPATIEQHGARVSVVLAVGEEGLTIFKCSDMTVACNFPYGQIALPEAAPGAPPQALTISMPPLPAPAPAPDPLAGTSVGDEDEDEGLSEDEDGAPVSLVRQRLLRQKRERARKARLDTGGAAAAGPAAPQLCSAHVFGATFALGSADLARDLRRLIGGYMALRADTGFTPPPPRPALPPTRSPLEPIKRALAAHVAPCLGLCAALDRVIEEDKDAVTELALGATGLTNGDLPLLSGAFVRYVVRAVEGPRIPGLVPLQLKSLDVGANRLTMEGVTALEPILRAAPGISRLSLAHILISNTGAIQVICVGGERRGVSGHSHSRSSSRLPRSDRPGADPLVLLAAGDARPGHCDLGNKGLAAILRAVSQECALSTLALPTNRIGDTGAQALAQFIQGGTGLRSVDLSCNRITKAGAAAIAEALKKAPAQQLAALNMSDNPIHEEGLTALFLASKAIPSLKTLGVGWSKASPSRAVVVAHDLGGTQLAHLDLSGHELQSGWELHMLPALGRCPSLRTLSLAACGLGPQDGAALVAALKSLSPLSPAAPTATAATSPAAAAPIGATPAPPPEWLYELNLRGNALAARSVATFGLGALLTSTRLTTLNLSANGLAAHSEALRSLCLALRAPAGVALQALDLSENPLGDEAVMQDLVPSLLMAPPQAALRRLALGQTRLTDLSAPTLSELVMPKGGRAPLQWLDLTSNGFGDPGAVSFIHALQETRAAAAAGAPLPCVLLAGNGAISAHRHALDTLADASMRGVSVPRQCAVRVLTASSLVLLLVFTRVTFWADRLALGEGGGN</sequence>
<dbReference type="InterPro" id="IPR037516">
    <property type="entry name" value="Tripartite_DENN"/>
</dbReference>
<protein>
    <submittedName>
        <fullName evidence="5">DENN (AEX-3) domain</fullName>
    </submittedName>
</protein>
<reference evidence="5" key="1">
    <citation type="journal article" date="2022" name="bioRxiv">
        <title>Genomics of Preaxostyla Flagellates Illuminates Evolutionary Transitions and the Path Towards Mitochondrial Loss.</title>
        <authorList>
            <person name="Novak L.V.F."/>
            <person name="Treitli S.C."/>
            <person name="Pyrih J."/>
            <person name="Halakuc P."/>
            <person name="Pipaliya S.V."/>
            <person name="Vacek V."/>
            <person name="Brzon O."/>
            <person name="Soukal P."/>
            <person name="Eme L."/>
            <person name="Dacks J.B."/>
            <person name="Karnkowska A."/>
            <person name="Elias M."/>
            <person name="Hampl V."/>
        </authorList>
    </citation>
    <scope>NUCLEOTIDE SEQUENCE</scope>
    <source>
        <strain evidence="5">RCP-MX</strain>
    </source>
</reference>
<evidence type="ECO:0000259" key="4">
    <source>
        <dbReference type="PROSITE" id="PS50211"/>
    </source>
</evidence>
<dbReference type="CDD" id="cd14473">
    <property type="entry name" value="FERM_B-lobe"/>
    <property type="match status" value="1"/>
</dbReference>
<dbReference type="SMART" id="SM00295">
    <property type="entry name" value="B41"/>
    <property type="match status" value="1"/>
</dbReference>
<dbReference type="InterPro" id="IPR035963">
    <property type="entry name" value="FERM_2"/>
</dbReference>
<gene>
    <name evidence="5" type="ORF">PAPYR_1368</name>
</gene>
<accession>A0ABQ8UUY3</accession>
<dbReference type="InterPro" id="IPR051696">
    <property type="entry name" value="DENN_Domain_GEFs"/>
</dbReference>
<proteinExistence type="predicted"/>
<dbReference type="InterPro" id="IPR043153">
    <property type="entry name" value="DENN_C"/>
</dbReference>
<dbReference type="Gene3D" id="3.40.50.11500">
    <property type="match status" value="1"/>
</dbReference>
<feature type="compositionally biased region" description="Acidic residues" evidence="1">
    <location>
        <begin position="750"/>
        <end position="777"/>
    </location>
</feature>
<feature type="region of interest" description="Disordered" evidence="1">
    <location>
        <begin position="352"/>
        <end position="387"/>
    </location>
</feature>